<keyword evidence="6" id="KW-1185">Reference proteome</keyword>
<evidence type="ECO:0008006" key="7">
    <source>
        <dbReference type="Google" id="ProtNLM"/>
    </source>
</evidence>
<dbReference type="PANTHER" id="PTHR10509:SF14">
    <property type="entry name" value="CAFFEOYL-COA O-METHYLTRANSFERASE 3-RELATED"/>
    <property type="match status" value="1"/>
</dbReference>
<dbReference type="PANTHER" id="PTHR10509">
    <property type="entry name" value="O-METHYLTRANSFERASE-RELATED"/>
    <property type="match status" value="1"/>
</dbReference>
<evidence type="ECO:0000256" key="1">
    <source>
        <dbReference type="ARBA" id="ARBA00022603"/>
    </source>
</evidence>
<comment type="caution">
    <text evidence="5">The sequence shown here is derived from an EMBL/GenBank/DDBJ whole genome shotgun (WGS) entry which is preliminary data.</text>
</comment>
<evidence type="ECO:0000313" key="5">
    <source>
        <dbReference type="EMBL" id="KAK3098486.1"/>
    </source>
</evidence>
<keyword evidence="3" id="KW-0949">S-adenosyl-L-methionine</keyword>
<evidence type="ECO:0000256" key="4">
    <source>
        <dbReference type="ARBA" id="ARBA00023453"/>
    </source>
</evidence>
<dbReference type="GO" id="GO:0008757">
    <property type="term" value="F:S-adenosylmethionine-dependent methyltransferase activity"/>
    <property type="evidence" value="ECO:0007669"/>
    <property type="project" value="TreeGrafter"/>
</dbReference>
<dbReference type="EMBL" id="VSWD01000007">
    <property type="protein sequence ID" value="KAK3098486.1"/>
    <property type="molecule type" value="Genomic_DNA"/>
</dbReference>
<accession>A0AA88Y651</accession>
<dbReference type="PROSITE" id="PS51682">
    <property type="entry name" value="SAM_OMT_I"/>
    <property type="match status" value="1"/>
</dbReference>
<dbReference type="CDD" id="cd02440">
    <property type="entry name" value="AdoMet_MTases"/>
    <property type="match status" value="1"/>
</dbReference>
<dbReference type="Proteomes" id="UP001186944">
    <property type="component" value="Unassembled WGS sequence"/>
</dbReference>
<dbReference type="GO" id="GO:0008171">
    <property type="term" value="F:O-methyltransferase activity"/>
    <property type="evidence" value="ECO:0007669"/>
    <property type="project" value="InterPro"/>
</dbReference>
<evidence type="ECO:0000256" key="2">
    <source>
        <dbReference type="ARBA" id="ARBA00022679"/>
    </source>
</evidence>
<sequence>MAAEKISRLDPLGRHLVKARELAEKEGVSQELKGEIDRIAELILARDEYCDKITSAPSEELKNLIDETHKHPWDKVHEEGKTTWKISPIIMSGNLEVQFLKSVVSMAKAKRVLELGLFTGCAALALAEALPDDGVLYSCEFDPYLVDLARNLIDKSPHGKKVKIQHGPAAEGIKALAEKKETFDVIFIDADKVNYENYYKMIFELGLLAPGGVIIVDNALMGGYPYSLENPMNRPGGPAIAKFNDMIRGQDNVHRVLLPIRDGVMLIRRKEDMGP</sequence>
<organism evidence="5 6">
    <name type="scientific">Pinctada imbricata</name>
    <name type="common">Atlantic pearl-oyster</name>
    <name type="synonym">Pinctada martensii</name>
    <dbReference type="NCBI Taxonomy" id="66713"/>
    <lineage>
        <taxon>Eukaryota</taxon>
        <taxon>Metazoa</taxon>
        <taxon>Spiralia</taxon>
        <taxon>Lophotrochozoa</taxon>
        <taxon>Mollusca</taxon>
        <taxon>Bivalvia</taxon>
        <taxon>Autobranchia</taxon>
        <taxon>Pteriomorphia</taxon>
        <taxon>Pterioida</taxon>
        <taxon>Pterioidea</taxon>
        <taxon>Pteriidae</taxon>
        <taxon>Pinctada</taxon>
    </lineage>
</organism>
<dbReference type="InterPro" id="IPR029063">
    <property type="entry name" value="SAM-dependent_MTases_sf"/>
</dbReference>
<gene>
    <name evidence="5" type="ORF">FSP39_019929</name>
</gene>
<dbReference type="SUPFAM" id="SSF53335">
    <property type="entry name" value="S-adenosyl-L-methionine-dependent methyltransferases"/>
    <property type="match status" value="1"/>
</dbReference>
<proteinExistence type="inferred from homology"/>
<name>A0AA88Y651_PINIB</name>
<dbReference type="Gene3D" id="3.40.50.150">
    <property type="entry name" value="Vaccinia Virus protein VP39"/>
    <property type="match status" value="1"/>
</dbReference>
<reference evidence="5" key="1">
    <citation type="submission" date="2019-08" db="EMBL/GenBank/DDBJ databases">
        <title>The improved chromosome-level genome for the pearl oyster Pinctada fucata martensii using PacBio sequencing and Hi-C.</title>
        <authorList>
            <person name="Zheng Z."/>
        </authorList>
    </citation>
    <scope>NUCLEOTIDE SEQUENCE</scope>
    <source>
        <strain evidence="5">ZZ-2019</strain>
        <tissue evidence="5">Adductor muscle</tissue>
    </source>
</reference>
<dbReference type="GO" id="GO:0032259">
    <property type="term" value="P:methylation"/>
    <property type="evidence" value="ECO:0007669"/>
    <property type="project" value="UniProtKB-KW"/>
</dbReference>
<evidence type="ECO:0000256" key="3">
    <source>
        <dbReference type="ARBA" id="ARBA00022691"/>
    </source>
</evidence>
<keyword evidence="1" id="KW-0489">Methyltransferase</keyword>
<keyword evidence="2" id="KW-0808">Transferase</keyword>
<evidence type="ECO:0000313" key="6">
    <source>
        <dbReference type="Proteomes" id="UP001186944"/>
    </source>
</evidence>
<dbReference type="InterPro" id="IPR050362">
    <property type="entry name" value="Cation-dep_OMT"/>
</dbReference>
<dbReference type="AlphaFoldDB" id="A0AA88Y651"/>
<comment type="similarity">
    <text evidence="4">Belongs to the class I-like SAM-binding methyltransferase superfamily. Cation-dependent O-methyltransferase family.</text>
</comment>
<dbReference type="Pfam" id="PF01596">
    <property type="entry name" value="Methyltransf_3"/>
    <property type="match status" value="1"/>
</dbReference>
<dbReference type="InterPro" id="IPR002935">
    <property type="entry name" value="SAM_O-MeTrfase"/>
</dbReference>
<protein>
    <recommendedName>
        <fullName evidence="7">Caffeoyl-CoA O-methyltransferase</fullName>
    </recommendedName>
</protein>